<evidence type="ECO:0000313" key="4">
    <source>
        <dbReference type="Proteomes" id="UP000283269"/>
    </source>
</evidence>
<proteinExistence type="predicted"/>
<keyword evidence="2" id="KW-0472">Membrane</keyword>
<reference evidence="3 4" key="1">
    <citation type="journal article" date="2018" name="Evol. Lett.">
        <title>Horizontal gene cluster transfer increased hallucinogenic mushroom diversity.</title>
        <authorList>
            <person name="Reynolds H.T."/>
            <person name="Vijayakumar V."/>
            <person name="Gluck-Thaler E."/>
            <person name="Korotkin H.B."/>
            <person name="Matheny P.B."/>
            <person name="Slot J.C."/>
        </authorList>
    </citation>
    <scope>NUCLEOTIDE SEQUENCE [LARGE SCALE GENOMIC DNA]</scope>
    <source>
        <strain evidence="3 4">2631</strain>
    </source>
</reference>
<evidence type="ECO:0000256" key="1">
    <source>
        <dbReference type="SAM" id="MobiDB-lite"/>
    </source>
</evidence>
<dbReference type="EMBL" id="NHYD01003353">
    <property type="protein sequence ID" value="PPQ80008.1"/>
    <property type="molecule type" value="Genomic_DNA"/>
</dbReference>
<evidence type="ECO:0000256" key="2">
    <source>
        <dbReference type="SAM" id="Phobius"/>
    </source>
</evidence>
<organism evidence="3 4">
    <name type="scientific">Psilocybe cyanescens</name>
    <dbReference type="NCBI Taxonomy" id="93625"/>
    <lineage>
        <taxon>Eukaryota</taxon>
        <taxon>Fungi</taxon>
        <taxon>Dikarya</taxon>
        <taxon>Basidiomycota</taxon>
        <taxon>Agaricomycotina</taxon>
        <taxon>Agaricomycetes</taxon>
        <taxon>Agaricomycetidae</taxon>
        <taxon>Agaricales</taxon>
        <taxon>Agaricineae</taxon>
        <taxon>Strophariaceae</taxon>
        <taxon>Psilocybe</taxon>
    </lineage>
</organism>
<dbReference type="Proteomes" id="UP000283269">
    <property type="component" value="Unassembled WGS sequence"/>
</dbReference>
<keyword evidence="2" id="KW-1133">Transmembrane helix</keyword>
<dbReference type="AlphaFoldDB" id="A0A409WNC1"/>
<keyword evidence="2" id="KW-0812">Transmembrane</keyword>
<feature type="transmembrane region" description="Helical" evidence="2">
    <location>
        <begin position="7"/>
        <end position="26"/>
    </location>
</feature>
<sequence length="156" mass="17306">MLYLHDFYVVWSILGLVALPQIWALGLPRLMSSDQRVILNADYGRALYNIVDVAPYCTSECQPVRNMTTSEAARITYKNPSLSRSWATLRIVTSNSEYFKKVLVQEALMGFSIASLVGLGIIILSNIARITSRNTKTDAPTIGEARETSEGPLATY</sequence>
<gene>
    <name evidence="3" type="ORF">CVT25_001414</name>
</gene>
<accession>A0A409WNC1</accession>
<feature type="region of interest" description="Disordered" evidence="1">
    <location>
        <begin position="136"/>
        <end position="156"/>
    </location>
</feature>
<evidence type="ECO:0000313" key="3">
    <source>
        <dbReference type="EMBL" id="PPQ80008.1"/>
    </source>
</evidence>
<protein>
    <submittedName>
        <fullName evidence="3">Uncharacterized protein</fullName>
    </submittedName>
</protein>
<keyword evidence="4" id="KW-1185">Reference proteome</keyword>
<comment type="caution">
    <text evidence="3">The sequence shown here is derived from an EMBL/GenBank/DDBJ whole genome shotgun (WGS) entry which is preliminary data.</text>
</comment>
<name>A0A409WNC1_PSICY</name>
<dbReference type="InParanoid" id="A0A409WNC1"/>
<feature type="transmembrane region" description="Helical" evidence="2">
    <location>
        <begin position="107"/>
        <end position="128"/>
    </location>
</feature>